<dbReference type="EMBL" id="RBCJ01000011">
    <property type="protein sequence ID" value="RKN74943.1"/>
    <property type="molecule type" value="Genomic_DNA"/>
</dbReference>
<gene>
    <name evidence="1" type="ORF">D7Z94_25485</name>
</gene>
<comment type="caution">
    <text evidence="1">The sequence shown here is derived from an EMBL/GenBank/DDBJ whole genome shotgun (WGS) entry which is preliminary data.</text>
</comment>
<dbReference type="Pfam" id="PF13585">
    <property type="entry name" value="CHU_C"/>
    <property type="match status" value="1"/>
</dbReference>
<reference evidence="1 2" key="1">
    <citation type="submission" date="2018-10" db="EMBL/GenBank/DDBJ databases">
        <title>Ulvibacterium marinum gen. nov., sp. nov., a novel marine bacterium of the family Flavobacteriaceae, isolated from a culture of the green alga Ulva prolifera.</title>
        <authorList>
            <person name="Zhang Z."/>
        </authorList>
    </citation>
    <scope>NUCLEOTIDE SEQUENCE [LARGE SCALE GENOMIC DNA]</scope>
    <source>
        <strain evidence="1 2">CCMM003</strain>
    </source>
</reference>
<dbReference type="NCBIfam" id="TIGR04131">
    <property type="entry name" value="Bac_Flav_CTERM"/>
    <property type="match status" value="1"/>
</dbReference>
<name>A0A3B0BNF9_9FLAO</name>
<dbReference type="Proteomes" id="UP000276603">
    <property type="component" value="Unassembled WGS sequence"/>
</dbReference>
<feature type="non-terminal residue" evidence="1">
    <location>
        <position position="1"/>
    </location>
</feature>
<proteinExistence type="predicted"/>
<organism evidence="1 2">
    <name type="scientific">Ulvibacterium marinum</name>
    <dbReference type="NCBI Taxonomy" id="2419782"/>
    <lineage>
        <taxon>Bacteria</taxon>
        <taxon>Pseudomonadati</taxon>
        <taxon>Bacteroidota</taxon>
        <taxon>Flavobacteriia</taxon>
        <taxon>Flavobacteriales</taxon>
        <taxon>Flavobacteriaceae</taxon>
        <taxon>Ulvibacterium</taxon>
    </lineage>
</organism>
<evidence type="ECO:0000313" key="1">
    <source>
        <dbReference type="EMBL" id="RKN74943.1"/>
    </source>
</evidence>
<accession>A0A3B0BNF9</accession>
<sequence length="591" mass="65162">FDLSTKDNEVLDGQDPADFSVSYHTTQADADNAINPIGPNYTNTTTPETLYFRIANSAYPECYGTGSFRLEVIDQVTAHTPQDLEYCDTDNDGQAVFDLTAAQAEIIGGQNPAGLVLSYHENQADADTGSNTLNATNYPSTAYQNTIYVRVENVSDPSCYDTTSFQLNIFDTPVPPEVSDWQVCDDDNDGRHTFDLGDKVGEILDGTTGNSVSFYGSQNDADNAINALGGTYRNTTDPQTVYFRMENTNHPDCYGTGSFQLQVFDTPTAHVPEPLIVCATDGTGIRTLDLSAKDAEVLDGQDPDGFTVLYFAAQTDADANSNALPKSAYTNVSARETLYARIQNNENEDCYDTASFELIINPWPQAQLEDTYVICPDSPELNLDGGDFESWSWRDESDTEIGTDRNLDITELGNYSLTVARTQNGVTCEGTVSFEVISSGAPESITTEIVGFGDRVTIEVTATGVGEFEYSVDGENYQDSNRLEVFPGEYTIYVRDKFLCRTLEKEIIALGYQKFFTPNGDGSHEHWNIIGAEGYPESKLYIYDRYGKLIVQLLPDGPGWDGTFRGVAMPSSDYWFRYELQGGRAFTGHFT</sequence>
<feature type="non-terminal residue" evidence="1">
    <location>
        <position position="591"/>
    </location>
</feature>
<dbReference type="RefSeq" id="WP_147416020.1">
    <property type="nucleotide sequence ID" value="NZ_RBCJ01000011.1"/>
</dbReference>
<dbReference type="InterPro" id="IPR026341">
    <property type="entry name" value="T9SS_type_B"/>
</dbReference>
<evidence type="ECO:0000313" key="2">
    <source>
        <dbReference type="Proteomes" id="UP000276603"/>
    </source>
</evidence>
<keyword evidence="2" id="KW-1185">Reference proteome</keyword>
<dbReference type="AlphaFoldDB" id="A0A3B0BNF9"/>
<protein>
    <submittedName>
        <fullName evidence="1">Gliding motility-associated C-terminal domain-containing protein</fullName>
    </submittedName>
</protein>
<dbReference type="OrthoDB" id="9765926at2"/>